<keyword evidence="4" id="KW-0274">FAD</keyword>
<dbReference type="InterPro" id="IPR036188">
    <property type="entry name" value="FAD/NAD-bd_sf"/>
</dbReference>
<evidence type="ECO:0000256" key="5">
    <source>
        <dbReference type="ARBA" id="ARBA00023002"/>
    </source>
</evidence>
<evidence type="ECO:0000256" key="3">
    <source>
        <dbReference type="ARBA" id="ARBA00022630"/>
    </source>
</evidence>
<dbReference type="AlphaFoldDB" id="A0A381VC35"/>
<dbReference type="GO" id="GO:0006744">
    <property type="term" value="P:ubiquinone biosynthetic process"/>
    <property type="evidence" value="ECO:0007669"/>
    <property type="project" value="InterPro"/>
</dbReference>
<evidence type="ECO:0000256" key="1">
    <source>
        <dbReference type="ARBA" id="ARBA00001974"/>
    </source>
</evidence>
<evidence type="ECO:0000313" key="8">
    <source>
        <dbReference type="EMBL" id="SVA37328.1"/>
    </source>
</evidence>
<keyword evidence="3" id="KW-0285">Flavoprotein</keyword>
<dbReference type="InterPro" id="IPR010971">
    <property type="entry name" value="UbiH/COQ6"/>
</dbReference>
<dbReference type="Gene3D" id="3.50.50.60">
    <property type="entry name" value="FAD/NAD(P)-binding domain"/>
    <property type="match status" value="2"/>
</dbReference>
<evidence type="ECO:0000256" key="6">
    <source>
        <dbReference type="ARBA" id="ARBA00023033"/>
    </source>
</evidence>
<dbReference type="SUPFAM" id="SSF51905">
    <property type="entry name" value="FAD/NAD(P)-binding domain"/>
    <property type="match status" value="1"/>
</dbReference>
<keyword evidence="6" id="KW-0503">Monooxygenase</keyword>
<dbReference type="PANTHER" id="PTHR43876">
    <property type="entry name" value="UBIQUINONE BIOSYNTHESIS MONOOXYGENASE COQ6, MITOCHONDRIAL"/>
    <property type="match status" value="1"/>
</dbReference>
<dbReference type="NCBIfam" id="TIGR01988">
    <property type="entry name" value="Ubi-OHases"/>
    <property type="match status" value="1"/>
</dbReference>
<dbReference type="InterPro" id="IPR051205">
    <property type="entry name" value="UbiH/COQ6_monooxygenase"/>
</dbReference>
<feature type="domain" description="FAD-binding" evidence="7">
    <location>
        <begin position="2"/>
        <end position="309"/>
    </location>
</feature>
<reference evidence="8" key="1">
    <citation type="submission" date="2018-05" db="EMBL/GenBank/DDBJ databases">
        <authorList>
            <person name="Lanie J.A."/>
            <person name="Ng W.-L."/>
            <person name="Kazmierczak K.M."/>
            <person name="Andrzejewski T.M."/>
            <person name="Davidsen T.M."/>
            <person name="Wayne K.J."/>
            <person name="Tettelin H."/>
            <person name="Glass J.I."/>
            <person name="Rusch D."/>
            <person name="Podicherti R."/>
            <person name="Tsui H.-C.T."/>
            <person name="Winkler M.E."/>
        </authorList>
    </citation>
    <scope>NUCLEOTIDE SEQUENCE</scope>
</reference>
<comment type="cofactor">
    <cofactor evidence="1">
        <name>FAD</name>
        <dbReference type="ChEBI" id="CHEBI:57692"/>
    </cofactor>
</comment>
<evidence type="ECO:0000256" key="2">
    <source>
        <dbReference type="ARBA" id="ARBA00005349"/>
    </source>
</evidence>
<dbReference type="GO" id="GO:0071949">
    <property type="term" value="F:FAD binding"/>
    <property type="evidence" value="ECO:0007669"/>
    <property type="project" value="InterPro"/>
</dbReference>
<dbReference type="InterPro" id="IPR002938">
    <property type="entry name" value="FAD-bd"/>
</dbReference>
<organism evidence="8">
    <name type="scientific">marine metagenome</name>
    <dbReference type="NCBI Taxonomy" id="408172"/>
    <lineage>
        <taxon>unclassified sequences</taxon>
        <taxon>metagenomes</taxon>
        <taxon>ecological metagenomes</taxon>
    </lineage>
</organism>
<dbReference type="GO" id="GO:0008681">
    <property type="term" value="F:2-octaprenyl-6-methoxyphenol hydroxylase activity"/>
    <property type="evidence" value="ECO:0007669"/>
    <property type="project" value="TreeGrafter"/>
</dbReference>
<dbReference type="EMBL" id="UINC01008287">
    <property type="protein sequence ID" value="SVA37328.1"/>
    <property type="molecule type" value="Genomic_DNA"/>
</dbReference>
<proteinExistence type="inferred from homology"/>
<evidence type="ECO:0000256" key="4">
    <source>
        <dbReference type="ARBA" id="ARBA00022827"/>
    </source>
</evidence>
<evidence type="ECO:0000259" key="7">
    <source>
        <dbReference type="Pfam" id="PF01494"/>
    </source>
</evidence>
<dbReference type="PANTHER" id="PTHR43876:SF8">
    <property type="entry name" value="2-OCTAPRENYL-6-METHOXYPHENOL HYDROXYLASE"/>
    <property type="match status" value="1"/>
</dbReference>
<dbReference type="Pfam" id="PF01494">
    <property type="entry name" value="FAD_binding_3"/>
    <property type="match status" value="1"/>
</dbReference>
<comment type="similarity">
    <text evidence="2">Belongs to the UbiH/COQ6 family.</text>
</comment>
<protein>
    <recommendedName>
        <fullName evidence="7">FAD-binding domain-containing protein</fullName>
    </recommendedName>
</protein>
<name>A0A381VC35_9ZZZZ</name>
<keyword evidence="5" id="KW-0560">Oxidoreductase</keyword>
<dbReference type="PRINTS" id="PR00420">
    <property type="entry name" value="RNGMNOXGNASE"/>
</dbReference>
<sequence>MVGASFACAIAPTNLSIALIESVEISDDKQPSYDDRGISLSPSSKRILEYIGVWEEIHTHVTPIKKIHVSNQKKFGFTHFAASDVEAAELGHVVIARSLGNALHKKIKKFKNIKLLCPAQLQGFTKTDSKLSLQVLSSGGSETVHTKLLVGADGSHSMVRELAGIETKKYDFKQTAIVTNVTTQRPNNYTAYERFTPHGPIAFLPIGENRSVLVFTTLADEANHYLGMSEEQYLETIETEFGRRLGKIQEIGKRRSYPIFFVEAIQQFQENLVLLGNSAHTIHPNAAQGFNLGLRDVAGLAECIYSALEKKLSVDNINILNAYLGLRNSDQQRVTEFTNGIATSFYNNSSLFTPITNTIMLLFDCIPEFKYLFLKRAMGLAGYQPRLVRGLNL</sequence>
<gene>
    <name evidence="8" type="ORF">METZ01_LOCUS90182</name>
</gene>
<accession>A0A381VC35</accession>